<reference evidence="2 3" key="1">
    <citation type="submission" date="2014-04" db="EMBL/GenBank/DDBJ databases">
        <authorList>
            <consortium name="DOE Joint Genome Institute"/>
            <person name="Kuo A."/>
            <person name="Tarkka M."/>
            <person name="Buscot F."/>
            <person name="Kohler A."/>
            <person name="Nagy L.G."/>
            <person name="Floudas D."/>
            <person name="Copeland A."/>
            <person name="Barry K.W."/>
            <person name="Cichocki N."/>
            <person name="Veneault-Fourrey C."/>
            <person name="LaButti K."/>
            <person name="Lindquist E.A."/>
            <person name="Lipzen A."/>
            <person name="Lundell T."/>
            <person name="Morin E."/>
            <person name="Murat C."/>
            <person name="Sun H."/>
            <person name="Tunlid A."/>
            <person name="Henrissat B."/>
            <person name="Grigoriev I.V."/>
            <person name="Hibbett D.S."/>
            <person name="Martin F."/>
            <person name="Nordberg H.P."/>
            <person name="Cantor M.N."/>
            <person name="Hua S.X."/>
        </authorList>
    </citation>
    <scope>NUCLEOTIDE SEQUENCE [LARGE SCALE GENOMIC DNA]</scope>
    <source>
        <strain evidence="2 3">F 1598</strain>
    </source>
</reference>
<evidence type="ECO:0000256" key="1">
    <source>
        <dbReference type="SAM" id="MobiDB-lite"/>
    </source>
</evidence>
<sequence>MPRLNKKATQAKQQRSKFRTNFISTPEDIDSDSNSIYSLSSDKASDDSSSDESVDATKRLFSKKLPSHLQPQLAPGKHKRPVVYKKDSKRTRYRHQKYWKEASQGSVNIGSFFALKSSQLMPKSEMHVNMDDVTLQPNPAEEMAVELGLDVLDFCINQLEDDCAMIISDMEVDENEFEIAEINADHASTDHPNAIADSETTQAVPAAVKAAREWLEIDDKDVPRSTDIFTIVKRCLKDVKKLKCGRTVKMMTQLTAVSESKKPCLNASLVIAHRMGKGFYFACQIRQNEVYLLQHQQLLPSKANLKHGQYTLLDNENVIHAVRNYLAAQQLGTITPFILCHHVNEVILPALALTGKTSISERTAIQWLKKLGYTCKDVRKGMYHDGHERPDVVDARKKFLAQMSQYERLMTKYDDKTLELIPPTLAPGEKELMLVPQDECIVHTNDSPCRAWLKGDQQPLKKKGNGQGIHICDWICEMTGRLKLLEEQVKAQALLPKDRRLTVTDSMKIIYPGKNHDTWWDLPQLMDQMKHAIDIFEHLHLDKVAIWLFNCSSAHEGLAKDALNVNNMGVRPGGKQSHLQDTIIPLNNPPPKPGHPDTRDQTQQM</sequence>
<feature type="non-terminal residue" evidence="2">
    <location>
        <position position="605"/>
    </location>
</feature>
<feature type="region of interest" description="Disordered" evidence="1">
    <location>
        <begin position="569"/>
        <end position="605"/>
    </location>
</feature>
<feature type="compositionally biased region" description="Low complexity" evidence="1">
    <location>
        <begin position="32"/>
        <end position="42"/>
    </location>
</feature>
<dbReference type="PANTHER" id="PTHR35871:SF1">
    <property type="entry name" value="CXC1-LIKE CYSTEINE CLUSTER ASSOCIATED WITH KDZ TRANSPOSASES DOMAIN-CONTAINING PROTEIN"/>
    <property type="match status" value="1"/>
</dbReference>
<name>A0A0C3GBL7_PILCF</name>
<dbReference type="EMBL" id="KN832978">
    <property type="protein sequence ID" value="KIM88031.1"/>
    <property type="molecule type" value="Genomic_DNA"/>
</dbReference>
<evidence type="ECO:0000313" key="2">
    <source>
        <dbReference type="EMBL" id="KIM88031.1"/>
    </source>
</evidence>
<feature type="region of interest" description="Disordered" evidence="1">
    <location>
        <begin position="1"/>
        <end position="55"/>
    </location>
</feature>
<gene>
    <name evidence="2" type="ORF">PILCRDRAFT_3730</name>
</gene>
<feature type="compositionally biased region" description="Basic and acidic residues" evidence="1">
    <location>
        <begin position="594"/>
        <end position="605"/>
    </location>
</feature>
<reference evidence="3" key="2">
    <citation type="submission" date="2015-01" db="EMBL/GenBank/DDBJ databases">
        <title>Evolutionary Origins and Diversification of the Mycorrhizal Mutualists.</title>
        <authorList>
            <consortium name="DOE Joint Genome Institute"/>
            <consortium name="Mycorrhizal Genomics Consortium"/>
            <person name="Kohler A."/>
            <person name="Kuo A."/>
            <person name="Nagy L.G."/>
            <person name="Floudas D."/>
            <person name="Copeland A."/>
            <person name="Barry K.W."/>
            <person name="Cichocki N."/>
            <person name="Veneault-Fourrey C."/>
            <person name="LaButti K."/>
            <person name="Lindquist E.A."/>
            <person name="Lipzen A."/>
            <person name="Lundell T."/>
            <person name="Morin E."/>
            <person name="Murat C."/>
            <person name="Riley R."/>
            <person name="Ohm R."/>
            <person name="Sun H."/>
            <person name="Tunlid A."/>
            <person name="Henrissat B."/>
            <person name="Grigoriev I.V."/>
            <person name="Hibbett D.S."/>
            <person name="Martin F."/>
        </authorList>
    </citation>
    <scope>NUCLEOTIDE SEQUENCE [LARGE SCALE GENOMIC DNA]</scope>
    <source>
        <strain evidence="3">F 1598</strain>
    </source>
</reference>
<proteinExistence type="predicted"/>
<evidence type="ECO:0008006" key="4">
    <source>
        <dbReference type="Google" id="ProtNLM"/>
    </source>
</evidence>
<feature type="compositionally biased region" description="Polar residues" evidence="1">
    <location>
        <begin position="7"/>
        <end position="24"/>
    </location>
</feature>
<keyword evidence="3" id="KW-1185">Reference proteome</keyword>
<protein>
    <recommendedName>
        <fullName evidence="4">DDE-1 domain-containing protein</fullName>
    </recommendedName>
</protein>
<dbReference type="Proteomes" id="UP000054166">
    <property type="component" value="Unassembled WGS sequence"/>
</dbReference>
<dbReference type="InParanoid" id="A0A0C3GBL7"/>
<dbReference type="AlphaFoldDB" id="A0A0C3GBL7"/>
<accession>A0A0C3GBL7</accession>
<dbReference type="PANTHER" id="PTHR35871">
    <property type="entry name" value="EXPRESSED PROTEIN"/>
    <property type="match status" value="1"/>
</dbReference>
<dbReference type="OrthoDB" id="2449121at2759"/>
<dbReference type="HOGENOM" id="CLU_005726_6_1_1"/>
<evidence type="ECO:0000313" key="3">
    <source>
        <dbReference type="Proteomes" id="UP000054166"/>
    </source>
</evidence>
<organism evidence="2 3">
    <name type="scientific">Piloderma croceum (strain F 1598)</name>
    <dbReference type="NCBI Taxonomy" id="765440"/>
    <lineage>
        <taxon>Eukaryota</taxon>
        <taxon>Fungi</taxon>
        <taxon>Dikarya</taxon>
        <taxon>Basidiomycota</taxon>
        <taxon>Agaricomycotina</taxon>
        <taxon>Agaricomycetes</taxon>
        <taxon>Agaricomycetidae</taxon>
        <taxon>Atheliales</taxon>
        <taxon>Atheliaceae</taxon>
        <taxon>Piloderma</taxon>
    </lineage>
</organism>